<feature type="domain" description="Luciferase-like" evidence="3">
    <location>
        <begin position="33"/>
        <end position="328"/>
    </location>
</feature>
<evidence type="ECO:0000256" key="2">
    <source>
        <dbReference type="ARBA" id="ARBA00023033"/>
    </source>
</evidence>
<comment type="caution">
    <text evidence="4">The sequence shown here is derived from an EMBL/GenBank/DDBJ whole genome shotgun (WGS) entry which is preliminary data.</text>
</comment>
<dbReference type="InterPro" id="IPR036661">
    <property type="entry name" value="Luciferase-like_sf"/>
</dbReference>
<evidence type="ECO:0000256" key="1">
    <source>
        <dbReference type="ARBA" id="ARBA00023002"/>
    </source>
</evidence>
<dbReference type="PANTHER" id="PTHR30137">
    <property type="entry name" value="LUCIFERASE-LIKE MONOOXYGENASE"/>
    <property type="match status" value="1"/>
</dbReference>
<evidence type="ECO:0000259" key="3">
    <source>
        <dbReference type="Pfam" id="PF00296"/>
    </source>
</evidence>
<dbReference type="InterPro" id="IPR011251">
    <property type="entry name" value="Luciferase-like_dom"/>
</dbReference>
<reference evidence="4 5" key="1">
    <citation type="journal article" date="2019" name="Int. J. Syst. Evol. Microbiol.">
        <title>The Global Catalogue of Microorganisms (GCM) 10K type strain sequencing project: providing services to taxonomists for standard genome sequencing and annotation.</title>
        <authorList>
            <consortium name="The Broad Institute Genomics Platform"/>
            <consortium name="The Broad Institute Genome Sequencing Center for Infectious Disease"/>
            <person name="Wu L."/>
            <person name="Ma J."/>
        </authorList>
    </citation>
    <scope>NUCLEOTIDE SEQUENCE [LARGE SCALE GENOMIC DNA]</scope>
    <source>
        <strain evidence="4 5">JCM 16009</strain>
    </source>
</reference>
<protein>
    <submittedName>
        <fullName evidence="4">LLM class flavin-dependent oxidoreductase</fullName>
    </submittedName>
</protein>
<accession>A0ABN2MTV1</accession>
<proteinExistence type="predicted"/>
<dbReference type="EMBL" id="BAAAQK010000004">
    <property type="protein sequence ID" value="GAA1838510.1"/>
    <property type="molecule type" value="Genomic_DNA"/>
</dbReference>
<dbReference type="RefSeq" id="WP_344414188.1">
    <property type="nucleotide sequence ID" value="NZ_BAAAQK010000004.1"/>
</dbReference>
<dbReference type="PANTHER" id="PTHR30137:SF8">
    <property type="entry name" value="BLR5498 PROTEIN"/>
    <property type="match status" value="1"/>
</dbReference>
<keyword evidence="1" id="KW-0560">Oxidoreductase</keyword>
<name>A0ABN2MTV1_9PSEU</name>
<dbReference type="InterPro" id="IPR050766">
    <property type="entry name" value="Bact_Lucif_Oxidored"/>
</dbReference>
<dbReference type="Pfam" id="PF00296">
    <property type="entry name" value="Bac_luciferase"/>
    <property type="match status" value="1"/>
</dbReference>
<dbReference type="Proteomes" id="UP001500449">
    <property type="component" value="Unassembled WGS sequence"/>
</dbReference>
<dbReference type="Gene3D" id="3.20.20.30">
    <property type="entry name" value="Luciferase-like domain"/>
    <property type="match status" value="1"/>
</dbReference>
<keyword evidence="2" id="KW-0503">Monooxygenase</keyword>
<keyword evidence="5" id="KW-1185">Reference proteome</keyword>
<evidence type="ECO:0000313" key="4">
    <source>
        <dbReference type="EMBL" id="GAA1838510.1"/>
    </source>
</evidence>
<gene>
    <name evidence="4" type="ORF">GCM10009836_16870</name>
</gene>
<organism evidence="4 5">
    <name type="scientific">Pseudonocardia ailaonensis</name>
    <dbReference type="NCBI Taxonomy" id="367279"/>
    <lineage>
        <taxon>Bacteria</taxon>
        <taxon>Bacillati</taxon>
        <taxon>Actinomycetota</taxon>
        <taxon>Actinomycetes</taxon>
        <taxon>Pseudonocardiales</taxon>
        <taxon>Pseudonocardiaceae</taxon>
        <taxon>Pseudonocardia</taxon>
    </lineage>
</organism>
<dbReference type="SUPFAM" id="SSF51679">
    <property type="entry name" value="Bacterial luciferase-like"/>
    <property type="match status" value="1"/>
</dbReference>
<sequence>MKIGAFFNWQNHLDWERYNARGAEKPQVPDARIYDEELHLADLVEPLGFDSYYAIDHYVTPYGMTGGVMQHLSHIAGRTKRIDLGTMVLVLPWYHPMHVVHQISSLDNQLQGRGLSVNVGRGAAVREFSAFGVPMGDARSRYDETLAVIKLALQNEFFSFEGEHFRIPETSVRPHFRNPERLLASMKSGWNSPASLPLAANAGLGMLLTNQKSWEAYRGEVAEFNGIRRTNGWDAAQPTVVVRAVCTEDSDEAWSLIAKHALEGQESSSKHYQLGDTERLSRTKGYEQYAAVGAMKFSDEQILEAAAKPQAWGTPDEVYERLLHIQAMTGADEFVLTFRFGTMPTEVAERSMRLFAREVLPRLHAFDAKLDPELDGSSPIEPAEV</sequence>
<evidence type="ECO:0000313" key="5">
    <source>
        <dbReference type="Proteomes" id="UP001500449"/>
    </source>
</evidence>